<comment type="caution">
    <text evidence="2">The sequence shown here is derived from an EMBL/GenBank/DDBJ whole genome shotgun (WGS) entry which is preliminary data.</text>
</comment>
<feature type="transmembrane region" description="Helical" evidence="1">
    <location>
        <begin position="118"/>
        <end position="136"/>
    </location>
</feature>
<feature type="transmembrane region" description="Helical" evidence="1">
    <location>
        <begin position="45"/>
        <end position="67"/>
    </location>
</feature>
<keyword evidence="1" id="KW-1133">Transmembrane helix</keyword>
<name>A0A922HU09_DERFA</name>
<evidence type="ECO:0000313" key="3">
    <source>
        <dbReference type="Proteomes" id="UP000790347"/>
    </source>
</evidence>
<protein>
    <submittedName>
        <fullName evidence="2">Uncharacterized protein</fullName>
    </submittedName>
</protein>
<evidence type="ECO:0000313" key="2">
    <source>
        <dbReference type="EMBL" id="KAH9501907.1"/>
    </source>
</evidence>
<dbReference type="Proteomes" id="UP000790347">
    <property type="component" value="Unassembled WGS sequence"/>
</dbReference>
<reference evidence="2" key="1">
    <citation type="submission" date="2013-05" db="EMBL/GenBank/DDBJ databases">
        <authorList>
            <person name="Yim A.K.Y."/>
            <person name="Chan T.F."/>
            <person name="Ji K.M."/>
            <person name="Liu X.Y."/>
            <person name="Zhou J.W."/>
            <person name="Li R.Q."/>
            <person name="Yang K.Y."/>
            <person name="Li J."/>
            <person name="Li M."/>
            <person name="Law P.T.W."/>
            <person name="Wu Y.L."/>
            <person name="Cai Z.L."/>
            <person name="Qin H."/>
            <person name="Bao Y."/>
            <person name="Leung R.K.K."/>
            <person name="Ng P.K.S."/>
            <person name="Zou J."/>
            <person name="Zhong X.J."/>
            <person name="Ran P.X."/>
            <person name="Zhong N.S."/>
            <person name="Liu Z.G."/>
            <person name="Tsui S.K.W."/>
        </authorList>
    </citation>
    <scope>NUCLEOTIDE SEQUENCE</scope>
    <source>
        <strain evidence="2">Derf</strain>
        <tissue evidence="2">Whole organism</tissue>
    </source>
</reference>
<reference evidence="2" key="2">
    <citation type="journal article" date="2022" name="Res Sq">
        <title>Comparative Genomics Reveals Insights into the Divergent Evolution of Astigmatic Mites and Household Pest Adaptations.</title>
        <authorList>
            <person name="Xiong Q."/>
            <person name="Wan A.T.-Y."/>
            <person name="Liu X.-Y."/>
            <person name="Fung C.S.-H."/>
            <person name="Xiao X."/>
            <person name="Malainual N."/>
            <person name="Hou J."/>
            <person name="Wang L."/>
            <person name="Wang M."/>
            <person name="Yang K."/>
            <person name="Cui Y."/>
            <person name="Leung E."/>
            <person name="Nong W."/>
            <person name="Shin S.-K."/>
            <person name="Au S."/>
            <person name="Jeong K.Y."/>
            <person name="Chew F.T."/>
            <person name="Hui J."/>
            <person name="Leung T.F."/>
            <person name="Tungtrongchitr A."/>
            <person name="Zhong N."/>
            <person name="Liu Z."/>
            <person name="Tsui S."/>
        </authorList>
    </citation>
    <scope>NUCLEOTIDE SEQUENCE</scope>
    <source>
        <strain evidence="2">Derf</strain>
        <tissue evidence="2">Whole organism</tissue>
    </source>
</reference>
<proteinExistence type="predicted"/>
<gene>
    <name evidence="2" type="ORF">DERF_012717</name>
</gene>
<dbReference type="EMBL" id="ASGP02000006">
    <property type="protein sequence ID" value="KAH9501907.1"/>
    <property type="molecule type" value="Genomic_DNA"/>
</dbReference>
<evidence type="ECO:0000256" key="1">
    <source>
        <dbReference type="SAM" id="Phobius"/>
    </source>
</evidence>
<feature type="transmembrane region" description="Helical" evidence="1">
    <location>
        <begin position="87"/>
        <end position="111"/>
    </location>
</feature>
<keyword evidence="1" id="KW-0812">Transmembrane</keyword>
<feature type="transmembrane region" description="Helical" evidence="1">
    <location>
        <begin position="6"/>
        <end position="25"/>
    </location>
</feature>
<keyword evidence="3" id="KW-1185">Reference proteome</keyword>
<organism evidence="2 3">
    <name type="scientific">Dermatophagoides farinae</name>
    <name type="common">American house dust mite</name>
    <dbReference type="NCBI Taxonomy" id="6954"/>
    <lineage>
        <taxon>Eukaryota</taxon>
        <taxon>Metazoa</taxon>
        <taxon>Ecdysozoa</taxon>
        <taxon>Arthropoda</taxon>
        <taxon>Chelicerata</taxon>
        <taxon>Arachnida</taxon>
        <taxon>Acari</taxon>
        <taxon>Acariformes</taxon>
        <taxon>Sarcoptiformes</taxon>
        <taxon>Astigmata</taxon>
        <taxon>Psoroptidia</taxon>
        <taxon>Analgoidea</taxon>
        <taxon>Pyroglyphidae</taxon>
        <taxon>Dermatophagoidinae</taxon>
        <taxon>Dermatophagoides</taxon>
    </lineage>
</organism>
<sequence>MISSFGFNSISCSVTIVSIGCFSGCSSTTTSGFDFRRITFFFDGFFGLPPTSSSLAMIVSSGFSSIVGFDSVHSSVSIGFSSIGNSIISSDTVILVSSTMSLVSVSSIFVIDSLRFDFLLIFFVVVVVVSTSTFASSSSGLISSLSGFSSSTSSSLGFSSINSSVTIVSGCFSSSRISGFDFRLMTFFDVTTVIDSSGLSSSTTSGFDFRRIFFDGFFGLPFSSGFSSSSVIFSSGFCSSPGNSMISSVTVILVSSVTSLSSVGCCSDFVFDSRRFGFITDFFVSTSILDSSSSGLVSSSGFCSSIISSFGFKSITSSVVTTCSGCFSSSWISGFDFRRIFFDGSSIISSVTVTFVSSIISLSSSPLSCDFVIDTFRLDFFTVFFTVSTSTVDSTSSSLISSSGFSSKISSFGFKSINSSVTIGFTGCSSVTSSGFDLRRITFFEGFFFGLPSSDFSSGISSSGFSSGISSSGFCSSPGSSIISSDTVTCVSSVISLSSSPSCNLVAESLRIDFLIVFFVVSMPILDSSSSGLNSSSDFSSIISSFGFNSINSSVTIGFSVCSSVISGLDLRRIFFDGFFGLPSSFGFSSLSSSGFCSSSGNSIISSVTVICVSSVISLSSSLSCCFVIESFRFDFLLIFFVVVVSTSTLASSSSGFCSSTSSSFGFNSINSSVTTDFSGCSSVISGLDLRRITFFFEGFFGLPSSGFSSEISSSGFCCSSPGSSITSSDTVTCESSVTSLSCSPSCSSVTESFRFDFFTVFFTVSTSILDSSSSGLNSSSGFSSTISSFGFKSINSSVTIGFSGCSSVISGLDLRRITFFFDGFFGLPSSFGFSSVSSSGFCSSSGSSITSSVTVICVSSVISLSTSPSCNLVAESLRFDFLIVFFVVSTSTLVCSSSCWISSSGFCSSTSSSFGFNSINSSVTIGCFSSSSTTSGFDFRRIFFEGFFFGLPSSGFSSEISSSGFCSSSGSSIISSDTVTCVSSVTSLSSLLSSNSVVTDSLRLDFFTDFLVSNSILDSSSSG</sequence>
<keyword evidence="1" id="KW-0472">Membrane</keyword>
<accession>A0A922HU09</accession>
<dbReference type="AlphaFoldDB" id="A0A922HU09"/>